<dbReference type="NCBIfam" id="TIGR00756">
    <property type="entry name" value="PPR"/>
    <property type="match status" value="6"/>
</dbReference>
<feature type="repeat" description="PPR" evidence="2">
    <location>
        <begin position="483"/>
        <end position="517"/>
    </location>
</feature>
<feature type="repeat" description="PPR" evidence="2">
    <location>
        <begin position="448"/>
        <end position="482"/>
    </location>
</feature>
<feature type="repeat" description="PPR" evidence="2">
    <location>
        <begin position="696"/>
        <end position="730"/>
    </location>
</feature>
<evidence type="ECO:0000313" key="4">
    <source>
        <dbReference type="EMBL" id="CAK9079616.1"/>
    </source>
</evidence>
<dbReference type="PANTHER" id="PTHR47447:SF21">
    <property type="entry name" value="PENTACOTRIPEPTIDE-REPEAT REGION OF PRORP DOMAIN-CONTAINING PROTEIN"/>
    <property type="match status" value="1"/>
</dbReference>
<keyword evidence="1" id="KW-0677">Repeat</keyword>
<dbReference type="Pfam" id="PF01535">
    <property type="entry name" value="PPR"/>
    <property type="match status" value="2"/>
</dbReference>
<accession>A0ABP0PUA8</accession>
<evidence type="ECO:0000256" key="3">
    <source>
        <dbReference type="SAM" id="MobiDB-lite"/>
    </source>
</evidence>
<organism evidence="4 5">
    <name type="scientific">Durusdinium trenchii</name>
    <dbReference type="NCBI Taxonomy" id="1381693"/>
    <lineage>
        <taxon>Eukaryota</taxon>
        <taxon>Sar</taxon>
        <taxon>Alveolata</taxon>
        <taxon>Dinophyceae</taxon>
        <taxon>Suessiales</taxon>
        <taxon>Symbiodiniaceae</taxon>
        <taxon>Durusdinium</taxon>
    </lineage>
</organism>
<reference evidence="4 5" key="1">
    <citation type="submission" date="2024-02" db="EMBL/GenBank/DDBJ databases">
        <authorList>
            <person name="Chen Y."/>
            <person name="Shah S."/>
            <person name="Dougan E. K."/>
            <person name="Thang M."/>
            <person name="Chan C."/>
        </authorList>
    </citation>
    <scope>NUCLEOTIDE SEQUENCE [LARGE SCALE GENOMIC DNA]</scope>
</reference>
<feature type="region of interest" description="Disordered" evidence="3">
    <location>
        <begin position="54"/>
        <end position="79"/>
    </location>
</feature>
<dbReference type="InterPro" id="IPR002885">
    <property type="entry name" value="PPR_rpt"/>
</dbReference>
<evidence type="ECO:0000313" key="5">
    <source>
        <dbReference type="Proteomes" id="UP001642464"/>
    </source>
</evidence>
<dbReference type="SUPFAM" id="SSF110324">
    <property type="entry name" value="Ribosomal L27 protein-like"/>
    <property type="match status" value="1"/>
</dbReference>
<feature type="repeat" description="PPR" evidence="2">
    <location>
        <begin position="731"/>
        <end position="767"/>
    </location>
</feature>
<dbReference type="InterPro" id="IPR011990">
    <property type="entry name" value="TPR-like_helical_dom_sf"/>
</dbReference>
<dbReference type="SUPFAM" id="SSF81901">
    <property type="entry name" value="HCP-like"/>
    <property type="match status" value="1"/>
</dbReference>
<name>A0ABP0PUA8_9DINO</name>
<dbReference type="EMBL" id="CAXAMM010038629">
    <property type="protein sequence ID" value="CAK9079616.1"/>
    <property type="molecule type" value="Genomic_DNA"/>
</dbReference>
<feature type="repeat" description="PPR" evidence="2">
    <location>
        <begin position="661"/>
        <end position="695"/>
    </location>
</feature>
<dbReference type="Gene3D" id="1.25.40.10">
    <property type="entry name" value="Tetratricopeptide repeat domain"/>
    <property type="match status" value="3"/>
</dbReference>
<feature type="repeat" description="PPR" evidence="2">
    <location>
        <begin position="518"/>
        <end position="552"/>
    </location>
</feature>
<keyword evidence="5" id="KW-1185">Reference proteome</keyword>
<dbReference type="Gene3D" id="2.40.50.100">
    <property type="match status" value="1"/>
</dbReference>
<evidence type="ECO:0000256" key="2">
    <source>
        <dbReference type="PROSITE-ProRule" id="PRU00708"/>
    </source>
</evidence>
<protein>
    <submittedName>
        <fullName evidence="4">Pentatricopeptide repeat-containing protein At5g39710 (Protein EMBRYO DEFECTIVE 2745)</fullName>
    </submittedName>
</protein>
<dbReference type="Proteomes" id="UP001642464">
    <property type="component" value="Unassembled WGS sequence"/>
</dbReference>
<dbReference type="PANTHER" id="PTHR47447">
    <property type="entry name" value="OS03G0856100 PROTEIN"/>
    <property type="match status" value="1"/>
</dbReference>
<sequence>MLGALRAMRPIACRQLHRWPVQLSTPWSPTMWNPLDTANPLWVALGSVRLKQTKRQSYWKPPRAKPCGQRMPNKPHIGPKALPGEYVEIGRLICKQRRYLAKNPHVTRKRHFKTYPGVNVKVMHNSSLQAACSGRIKMTHDVKRKVMIMNVLAEPREEHVQEDMWRYRTEHVESMEENRELCALRAKAFQVFGKEGGWINQPVGPKPMSARISQNNDKWNNPFVRDPLEMEPFCYPLNREQLARHIKKVRNRQYGMPEEENDPEFQITDVKFKNFHGERRNIAEGRCAWLWHHQDLRGHMLANTVLKAYAKAGDPIGALDWVQVMRDMNCSFNTRSTGKLLDAAALGERLDLAERFLAALLPAARGGPSLGLPVDQETHRTLALALCRASSTDAYRCLLWSQRWAAVEGSDARCQGAVVYAWELVGEGSSVTLQVERSQGEERELEMDLASYNALADACAKRGDLEGVHGWIEKIQASGLALNEVSFNIVMDAYGQQGRLLQASRWFGKMLEHGIPPNVFSYGTMISACARKGYADEAEEWLLEMWRVALHPLEVTYNALLNAYAKAPNSQRCAAWLSCMQENLVTPSVISYATVIDSFAQTGDATGAVEWFERLSAQHPEAAKTAAHANNAVLAAFARKGDSGGATKWLQEMISRSCLPSVVSYNTLIKSYAKSSSPQEALECLEDMQSAQLEPNLISYNTVIAAYAHAGDPDHVAEVLERMTEAQLEPSVITWTSMINACGKCQPPRGRAAQQVFRKMLESGVKPNKVTLQALGRAIGFQKQRALLRDLGIRSDGP</sequence>
<comment type="caution">
    <text evidence="4">The sequence shown here is derived from an EMBL/GenBank/DDBJ whole genome shotgun (WGS) entry which is preliminary data.</text>
</comment>
<evidence type="ECO:0000256" key="1">
    <source>
        <dbReference type="ARBA" id="ARBA00022737"/>
    </source>
</evidence>
<proteinExistence type="predicted"/>
<dbReference type="Pfam" id="PF13812">
    <property type="entry name" value="PPR_3"/>
    <property type="match status" value="2"/>
</dbReference>
<dbReference type="Pfam" id="PF13041">
    <property type="entry name" value="PPR_2"/>
    <property type="match status" value="2"/>
</dbReference>
<gene>
    <name evidence="4" type="ORF">SCF082_LOCUS37984</name>
</gene>
<dbReference type="PROSITE" id="PS51375">
    <property type="entry name" value="PPR"/>
    <property type="match status" value="6"/>
</dbReference>